<dbReference type="AlphaFoldDB" id="A0A1H6LBR8"/>
<evidence type="ECO:0000256" key="8">
    <source>
        <dbReference type="SAM" id="MobiDB-lite"/>
    </source>
</evidence>
<dbReference type="SUPFAM" id="SSF54534">
    <property type="entry name" value="FKBP-like"/>
    <property type="match status" value="1"/>
</dbReference>
<evidence type="ECO:0000256" key="7">
    <source>
        <dbReference type="ARBA" id="ARBA00038408"/>
    </source>
</evidence>
<dbReference type="PANTHER" id="PTHR47529">
    <property type="entry name" value="PEPTIDYL-PROLYL CIS-TRANS ISOMERASE D"/>
    <property type="match status" value="1"/>
</dbReference>
<evidence type="ECO:0000256" key="2">
    <source>
        <dbReference type="ARBA" id="ARBA00022475"/>
    </source>
</evidence>
<dbReference type="PANTHER" id="PTHR47529:SF1">
    <property type="entry name" value="PERIPLASMIC CHAPERONE PPID"/>
    <property type="match status" value="1"/>
</dbReference>
<dbReference type="Pfam" id="PF13624">
    <property type="entry name" value="SurA_N_3"/>
    <property type="match status" value="1"/>
</dbReference>
<dbReference type="Pfam" id="PF13145">
    <property type="entry name" value="Rotamase_2"/>
    <property type="match status" value="1"/>
</dbReference>
<evidence type="ECO:0000256" key="5">
    <source>
        <dbReference type="ARBA" id="ARBA00023136"/>
    </source>
</evidence>
<dbReference type="RefSeq" id="WP_245728661.1">
    <property type="nucleotide sequence ID" value="NZ_FNXG01000002.1"/>
</dbReference>
<evidence type="ECO:0000256" key="4">
    <source>
        <dbReference type="ARBA" id="ARBA00022989"/>
    </source>
</evidence>
<dbReference type="STRING" id="65735.SAMN04488075_1463"/>
<dbReference type="EMBL" id="FNXG01000002">
    <property type="protein sequence ID" value="SEH85729.1"/>
    <property type="molecule type" value="Genomic_DNA"/>
</dbReference>
<comment type="similarity">
    <text evidence="7">Belongs to the PpiD chaperone family.</text>
</comment>
<evidence type="ECO:0000256" key="3">
    <source>
        <dbReference type="ARBA" id="ARBA00022692"/>
    </source>
</evidence>
<dbReference type="Proteomes" id="UP000199125">
    <property type="component" value="Unassembled WGS sequence"/>
</dbReference>
<feature type="domain" description="PpiC" evidence="9">
    <location>
        <begin position="247"/>
        <end position="363"/>
    </location>
</feature>
<keyword evidence="11" id="KW-1185">Reference proteome</keyword>
<keyword evidence="5" id="KW-0472">Membrane</keyword>
<dbReference type="GO" id="GO:0005886">
    <property type="term" value="C:plasma membrane"/>
    <property type="evidence" value="ECO:0007669"/>
    <property type="project" value="UniProtKB-SubCell"/>
</dbReference>
<gene>
    <name evidence="10" type="ORF">SAMN04488075_1463</name>
</gene>
<dbReference type="InterPro" id="IPR052029">
    <property type="entry name" value="PpiD_chaperone"/>
</dbReference>
<evidence type="ECO:0000259" key="9">
    <source>
        <dbReference type="Pfam" id="PF13145"/>
    </source>
</evidence>
<evidence type="ECO:0000256" key="1">
    <source>
        <dbReference type="ARBA" id="ARBA00004401"/>
    </source>
</evidence>
<protein>
    <submittedName>
        <fullName evidence="10">Peptidyl-prolyl cis-trans isomerase D</fullName>
    </submittedName>
</protein>
<dbReference type="SUPFAM" id="SSF109998">
    <property type="entry name" value="Triger factor/SurA peptide-binding domain-like"/>
    <property type="match status" value="1"/>
</dbReference>
<keyword evidence="6" id="KW-0143">Chaperone</keyword>
<keyword evidence="2" id="KW-1003">Cell membrane</keyword>
<organism evidence="10 11">
    <name type="scientific">Paracoccus alkenifer</name>
    <dbReference type="NCBI Taxonomy" id="65735"/>
    <lineage>
        <taxon>Bacteria</taxon>
        <taxon>Pseudomonadati</taxon>
        <taxon>Pseudomonadota</taxon>
        <taxon>Alphaproteobacteria</taxon>
        <taxon>Rhodobacterales</taxon>
        <taxon>Paracoccaceae</taxon>
        <taxon>Paracoccus</taxon>
    </lineage>
</organism>
<proteinExistence type="inferred from homology"/>
<evidence type="ECO:0000256" key="6">
    <source>
        <dbReference type="ARBA" id="ARBA00023186"/>
    </source>
</evidence>
<evidence type="ECO:0000313" key="11">
    <source>
        <dbReference type="Proteomes" id="UP000199125"/>
    </source>
</evidence>
<keyword evidence="10" id="KW-0413">Isomerase</keyword>
<dbReference type="GO" id="GO:0003755">
    <property type="term" value="F:peptidyl-prolyl cis-trans isomerase activity"/>
    <property type="evidence" value="ECO:0007669"/>
    <property type="project" value="InterPro"/>
</dbReference>
<evidence type="ECO:0000313" key="10">
    <source>
        <dbReference type="EMBL" id="SEH85729.1"/>
    </source>
</evidence>
<keyword evidence="4" id="KW-1133">Transmembrane helix</keyword>
<accession>A0A1H6LBR8</accession>
<reference evidence="11" key="1">
    <citation type="submission" date="2016-10" db="EMBL/GenBank/DDBJ databases">
        <authorList>
            <person name="Varghese N."/>
            <person name="Submissions S."/>
        </authorList>
    </citation>
    <scope>NUCLEOTIDE SEQUENCE [LARGE SCALE GENOMIC DNA]</scope>
    <source>
        <strain evidence="11">DSM 11593</strain>
    </source>
</reference>
<comment type="subcellular location">
    <subcellularLocation>
        <location evidence="1">Cell membrane</location>
        <topology evidence="1">Single-pass type II membrane protein</topology>
    </subcellularLocation>
</comment>
<name>A0A1H6LBR8_9RHOB</name>
<sequence>MSSLRTKGKSTVVWLLMGLLLLGLGGFGITNFSGVSSGAIGAVGSAEIDSRDYVRGVRSDMQGFAMQTGQSLTAEQARAIGIPQQVQSRLFAAAALEAEARRIGLSVGDDVVLRDVTSAPAFQTAGGQFDAALYQDVLRREGLTPARFEEDVRMDAARVLLQDAVVGGVKAPATLRDTTARWILERRDFSWDELTAEDLAAPINPPDEETLIAWHQANAAQFTRPERRHITYAWLTPEMLESTVQLDDSALRDLYQSRIDEFQQPERRMVERLVYSSQAEAEAAKARLDAGEASFEQLAAERGLTLTDIDLGERAESELGAAGAALFALDQPGVVGPLPSDLGPALFSMNAILDPVDVSFEQAMPELRGEAAADRARRVIEEQAHDLEDLVAGGASVEDLAADTDMQLGEIEFSADTPSQGIAAYEAFRQLAPSLTEGEFLQLHQLDDGGLFALRLDQLIAPELIPFDEVRELVLADWTAAETRRELKIRAEERELVLESVANGDLPAEPAETDAGAGSDAAPQPAPPTFQTATDVERDFGIEGVPAAVVTRGFMLENIGDAAAVEAEGRVFLIRLDAIRSSDLSAPESQPVLNGVEARLTESVRSDLFDAYVRALQASHGATINDSALNAANAMIQ</sequence>
<dbReference type="InterPro" id="IPR027304">
    <property type="entry name" value="Trigger_fact/SurA_dom_sf"/>
</dbReference>
<dbReference type="InterPro" id="IPR000297">
    <property type="entry name" value="PPIase_PpiC"/>
</dbReference>
<keyword evidence="3" id="KW-0812">Transmembrane</keyword>
<feature type="region of interest" description="Disordered" evidence="8">
    <location>
        <begin position="500"/>
        <end position="532"/>
    </location>
</feature>